<sequence>MGNRAATRAIERDRHEHGAACGHDTPAVQRSTVHEVLRGGGRPLDEATRVDMEARLGSDFSDVRIHDDTTARTSAAELGARAYTSGNHVVLGEDGGDRHTLAHELTHVIQQRLGPVAGTDNGSGLRVSDPGDRFEREAEANAHRALATDVPAQADPATVELPALAGPGAQTPVQRVPRAEGTRTTNRSEPYSGRATRSKSKPEADLNAPRLTFTSSYTGPATQRLDTRQSIGFTQVATLHRPDNAALSAATLYDFRQEVTDQFVAYTVDEDGEVGAPQRENRAWVQDGPYRPNYTNPVIQTMPAAIVFNDDPGFSTTSAIGENSWLAEYEVRFRWRVRRRDVESQTWVSSPEMVHTLTSDFDPDNPPQSDAIDHAAAGDHEWTVSL</sequence>
<protein>
    <submittedName>
        <fullName evidence="3">DUF4157 domain-containing protein</fullName>
    </submittedName>
</protein>
<dbReference type="Proteomes" id="UP001596207">
    <property type="component" value="Unassembled WGS sequence"/>
</dbReference>
<dbReference type="EMBL" id="JBHSQQ010000104">
    <property type="protein sequence ID" value="MFC5943286.1"/>
    <property type="molecule type" value="Genomic_DNA"/>
</dbReference>
<evidence type="ECO:0000259" key="2">
    <source>
        <dbReference type="Pfam" id="PF13699"/>
    </source>
</evidence>
<dbReference type="Pfam" id="PF13699">
    <property type="entry name" value="eCIS_core"/>
    <property type="match status" value="1"/>
</dbReference>
<dbReference type="RefSeq" id="WP_353900291.1">
    <property type="nucleotide sequence ID" value="NZ_CP158970.1"/>
</dbReference>
<comment type="caution">
    <text evidence="3">The sequence shown here is derived from an EMBL/GenBank/DDBJ whole genome shotgun (WGS) entry which is preliminary data.</text>
</comment>
<gene>
    <name evidence="3" type="ORF">ACFPZ4_17585</name>
</gene>
<proteinExistence type="predicted"/>
<keyword evidence="4" id="KW-1185">Reference proteome</keyword>
<feature type="compositionally biased region" description="Polar residues" evidence="1">
    <location>
        <begin position="212"/>
        <end position="221"/>
    </location>
</feature>
<name>A0ABW1HSG9_9ACTN</name>
<reference evidence="4" key="1">
    <citation type="journal article" date="2019" name="Int. J. Syst. Evol. Microbiol.">
        <title>The Global Catalogue of Microorganisms (GCM) 10K type strain sequencing project: providing services to taxonomists for standard genome sequencing and annotation.</title>
        <authorList>
            <consortium name="The Broad Institute Genomics Platform"/>
            <consortium name="The Broad Institute Genome Sequencing Center for Infectious Disease"/>
            <person name="Wu L."/>
            <person name="Ma J."/>
        </authorList>
    </citation>
    <scope>NUCLEOTIDE SEQUENCE [LARGE SCALE GENOMIC DNA]</scope>
    <source>
        <strain evidence="4">CGMCC 4.7173</strain>
    </source>
</reference>
<organism evidence="3 4">
    <name type="scientific">Micromonospora harpali</name>
    <dbReference type="NCBI Taxonomy" id="1490225"/>
    <lineage>
        <taxon>Bacteria</taxon>
        <taxon>Bacillati</taxon>
        <taxon>Actinomycetota</taxon>
        <taxon>Actinomycetes</taxon>
        <taxon>Micromonosporales</taxon>
        <taxon>Micromonosporaceae</taxon>
        <taxon>Micromonospora</taxon>
    </lineage>
</organism>
<evidence type="ECO:0000313" key="4">
    <source>
        <dbReference type="Proteomes" id="UP001596207"/>
    </source>
</evidence>
<evidence type="ECO:0000313" key="3">
    <source>
        <dbReference type="EMBL" id="MFC5943286.1"/>
    </source>
</evidence>
<evidence type="ECO:0000256" key="1">
    <source>
        <dbReference type="SAM" id="MobiDB-lite"/>
    </source>
</evidence>
<feature type="domain" description="eCIS core" evidence="2">
    <location>
        <begin position="43"/>
        <end position="113"/>
    </location>
</feature>
<accession>A0ABW1HSG9</accession>
<feature type="region of interest" description="Disordered" evidence="1">
    <location>
        <begin position="163"/>
        <end position="222"/>
    </location>
</feature>
<dbReference type="InterPro" id="IPR025295">
    <property type="entry name" value="eCIS_core_dom"/>
</dbReference>